<dbReference type="Proteomes" id="UP001596052">
    <property type="component" value="Unassembled WGS sequence"/>
</dbReference>
<accession>A0ABW0KV27</accession>
<dbReference type="RefSeq" id="WP_377170309.1">
    <property type="nucleotide sequence ID" value="NZ_JBHSMQ010000009.1"/>
</dbReference>
<dbReference type="EMBL" id="JBHSMQ010000009">
    <property type="protein sequence ID" value="MFC5457234.1"/>
    <property type="molecule type" value="Genomic_DNA"/>
</dbReference>
<keyword evidence="3" id="KW-1185">Reference proteome</keyword>
<protein>
    <recommendedName>
        <fullName evidence="4">DUF4412 domain-containing protein</fullName>
    </recommendedName>
</protein>
<reference evidence="3" key="1">
    <citation type="journal article" date="2019" name="Int. J. Syst. Evol. Microbiol.">
        <title>The Global Catalogue of Microorganisms (GCM) 10K type strain sequencing project: providing services to taxonomists for standard genome sequencing and annotation.</title>
        <authorList>
            <consortium name="The Broad Institute Genomics Platform"/>
            <consortium name="The Broad Institute Genome Sequencing Center for Infectious Disease"/>
            <person name="Wu L."/>
            <person name="Ma J."/>
        </authorList>
    </citation>
    <scope>NUCLEOTIDE SEQUENCE [LARGE SCALE GENOMIC DNA]</scope>
    <source>
        <strain evidence="3">CGMCC 4.1469</strain>
    </source>
</reference>
<evidence type="ECO:0008006" key="4">
    <source>
        <dbReference type="Google" id="ProtNLM"/>
    </source>
</evidence>
<name>A0ABW0KV27_9BACT</name>
<organism evidence="2 3">
    <name type="scientific">Prosthecobacter fluviatilis</name>
    <dbReference type="NCBI Taxonomy" id="445931"/>
    <lineage>
        <taxon>Bacteria</taxon>
        <taxon>Pseudomonadati</taxon>
        <taxon>Verrucomicrobiota</taxon>
        <taxon>Verrucomicrobiia</taxon>
        <taxon>Verrucomicrobiales</taxon>
        <taxon>Verrucomicrobiaceae</taxon>
        <taxon>Prosthecobacter</taxon>
    </lineage>
</organism>
<sequence>MPHAAPTVASRGAWQRHHRAHLALVMLIALLLGHACVRASEPLSFPTLTTTRGVTYKDVKVTRFDALELRFTHAAGAATVPLSELQPELRELFGYDPKNESLLLKERQRQRTQDIITQADQKAQAAALREKEEADAQELQRIRSAPLRCYIRSVRRSEDALLVDVLPTDKLPVRLTSRRGKYERYKLTPQGKPELVEQPVPDQTFTLGPTLRLLPASLPVSADTIVTVYLIATGIGPEPLCALSPEGALEYRKKIEAARKSEPPATPQTTPPPSAPPPAPGQP</sequence>
<feature type="region of interest" description="Disordered" evidence="1">
    <location>
        <begin position="255"/>
        <end position="283"/>
    </location>
</feature>
<feature type="compositionally biased region" description="Pro residues" evidence="1">
    <location>
        <begin position="264"/>
        <end position="283"/>
    </location>
</feature>
<evidence type="ECO:0000313" key="3">
    <source>
        <dbReference type="Proteomes" id="UP001596052"/>
    </source>
</evidence>
<evidence type="ECO:0000313" key="2">
    <source>
        <dbReference type="EMBL" id="MFC5457234.1"/>
    </source>
</evidence>
<comment type="caution">
    <text evidence="2">The sequence shown here is derived from an EMBL/GenBank/DDBJ whole genome shotgun (WGS) entry which is preliminary data.</text>
</comment>
<evidence type="ECO:0000256" key="1">
    <source>
        <dbReference type="SAM" id="MobiDB-lite"/>
    </source>
</evidence>
<gene>
    <name evidence="2" type="ORF">ACFQDI_20365</name>
</gene>
<proteinExistence type="predicted"/>